<dbReference type="Gene3D" id="3.30.465.10">
    <property type="match status" value="1"/>
</dbReference>
<evidence type="ECO:0000256" key="3">
    <source>
        <dbReference type="ARBA" id="ARBA00022475"/>
    </source>
</evidence>
<dbReference type="PANTHER" id="PTHR43099">
    <property type="entry name" value="UPF0053 PROTEIN YRKA"/>
    <property type="match status" value="1"/>
</dbReference>
<reference evidence="13" key="1">
    <citation type="submission" date="2022-10" db="EMBL/GenBank/DDBJ databases">
        <title>The WGS of Solirubrobacter ginsenosidimutans DSM 21036.</title>
        <authorList>
            <person name="Jiang Z."/>
        </authorList>
    </citation>
    <scope>NUCLEOTIDE SEQUENCE</scope>
    <source>
        <strain evidence="13">DSM 21036</strain>
    </source>
</reference>
<dbReference type="PROSITE" id="PS51371">
    <property type="entry name" value="CBS"/>
    <property type="match status" value="2"/>
</dbReference>
<dbReference type="PROSITE" id="PS51846">
    <property type="entry name" value="CNNM"/>
    <property type="match status" value="1"/>
</dbReference>
<dbReference type="InterPro" id="IPR005170">
    <property type="entry name" value="Transptr-assoc_dom"/>
</dbReference>
<dbReference type="SMART" id="SM01091">
    <property type="entry name" value="CorC_HlyC"/>
    <property type="match status" value="1"/>
</dbReference>
<dbReference type="CDD" id="cd04590">
    <property type="entry name" value="CBS_pair_CorC_HlyC_assoc"/>
    <property type="match status" value="1"/>
</dbReference>
<dbReference type="GO" id="GO:0050660">
    <property type="term" value="F:flavin adenine dinucleotide binding"/>
    <property type="evidence" value="ECO:0007669"/>
    <property type="project" value="InterPro"/>
</dbReference>
<evidence type="ECO:0000256" key="8">
    <source>
        <dbReference type="ARBA" id="ARBA00023136"/>
    </source>
</evidence>
<keyword evidence="3" id="KW-1003">Cell membrane</keyword>
<dbReference type="Gene3D" id="3.10.580.10">
    <property type="entry name" value="CBS-domain"/>
    <property type="match status" value="1"/>
</dbReference>
<feature type="domain" description="CBS" evidence="11">
    <location>
        <begin position="219"/>
        <end position="281"/>
    </location>
</feature>
<evidence type="ECO:0000256" key="1">
    <source>
        <dbReference type="ARBA" id="ARBA00004651"/>
    </source>
</evidence>
<dbReference type="InterPro" id="IPR044751">
    <property type="entry name" value="Ion_transp-like_CBS"/>
</dbReference>
<dbReference type="SMART" id="SM00116">
    <property type="entry name" value="CBS"/>
    <property type="match status" value="2"/>
</dbReference>
<evidence type="ECO:0000259" key="11">
    <source>
        <dbReference type="PROSITE" id="PS51371"/>
    </source>
</evidence>
<evidence type="ECO:0000256" key="2">
    <source>
        <dbReference type="ARBA" id="ARBA00006337"/>
    </source>
</evidence>
<dbReference type="PANTHER" id="PTHR43099:SF5">
    <property type="entry name" value="HLYC_CORC FAMILY TRANSPORTER"/>
    <property type="match status" value="1"/>
</dbReference>
<keyword evidence="8 10" id="KW-0472">Membrane</keyword>
<dbReference type="Proteomes" id="UP001149140">
    <property type="component" value="Unassembled WGS sequence"/>
</dbReference>
<dbReference type="GO" id="GO:0005886">
    <property type="term" value="C:plasma membrane"/>
    <property type="evidence" value="ECO:0007669"/>
    <property type="project" value="UniProtKB-SubCell"/>
</dbReference>
<evidence type="ECO:0000256" key="5">
    <source>
        <dbReference type="ARBA" id="ARBA00022737"/>
    </source>
</evidence>
<keyword evidence="5" id="KW-0677">Repeat</keyword>
<evidence type="ECO:0000256" key="9">
    <source>
        <dbReference type="PROSITE-ProRule" id="PRU00703"/>
    </source>
</evidence>
<evidence type="ECO:0000256" key="7">
    <source>
        <dbReference type="ARBA" id="ARBA00023122"/>
    </source>
</evidence>
<dbReference type="Pfam" id="PF00571">
    <property type="entry name" value="CBS"/>
    <property type="match status" value="2"/>
</dbReference>
<dbReference type="FunFam" id="3.10.580.10:FF:000002">
    <property type="entry name" value="Magnesium/cobalt efflux protein CorC"/>
    <property type="match status" value="1"/>
</dbReference>
<keyword evidence="4 10" id="KW-0812">Transmembrane</keyword>
<evidence type="ECO:0000256" key="10">
    <source>
        <dbReference type="PROSITE-ProRule" id="PRU01193"/>
    </source>
</evidence>
<name>A0A9X3N2V9_9ACTN</name>
<feature type="domain" description="CNNM transmembrane" evidence="12">
    <location>
        <begin position="1"/>
        <end position="200"/>
    </location>
</feature>
<dbReference type="SUPFAM" id="SSF54631">
    <property type="entry name" value="CBS-domain pair"/>
    <property type="match status" value="1"/>
</dbReference>
<evidence type="ECO:0000256" key="4">
    <source>
        <dbReference type="ARBA" id="ARBA00022692"/>
    </source>
</evidence>
<accession>A0A9X3N2V9</accession>
<dbReference type="RefSeq" id="WP_270043086.1">
    <property type="nucleotide sequence ID" value="NZ_JAPDOD010000028.1"/>
</dbReference>
<sequence length="440" mass="47913">MIALLLVAVVVLVLLNAFFVAAEFALVRSRKAHLQTDADLGKRGAATAVNMMDDLSRYLSAAQVGITLTSLGLGFLGEPAIGSLLEDLFGDDVPHWVSTTVSITLAYLITTSIHITFGEQVPKIYAIQKAEPVARWVSRPLLIFSKIFSPFIGILNAASNGILRLLGVRTSGQLDEGETPEELRVLIQESLTGGKLDANEAGMLTGVFHLHEQQARQVMTPAPAVVTVDTSEDVETALRRCVSSGHTRLVVTEDENRDRVKGIVHSNALAQLLLAEGPQATLDGLVREVPIVPETKPLDDLLADLQRQRSSLAVVIDEYGRTAGIVTVEDIIEEVVGEIDDETDPQGGEVRRLANGDWFVRGHVAITDLIDYGLQLPVDSDAYNSVGGFVFGELGRLPKRGDTVTHNGYSIRVESVRENRIEAVRIRERQHPRPETKVQS</sequence>
<dbReference type="Pfam" id="PF03471">
    <property type="entry name" value="CorC_HlyC"/>
    <property type="match status" value="1"/>
</dbReference>
<protein>
    <submittedName>
        <fullName evidence="13">Hemolysin family protein</fullName>
    </submittedName>
</protein>
<gene>
    <name evidence="13" type="ORF">OM076_26445</name>
</gene>
<evidence type="ECO:0000259" key="12">
    <source>
        <dbReference type="PROSITE" id="PS51846"/>
    </source>
</evidence>
<dbReference type="Pfam" id="PF01595">
    <property type="entry name" value="CNNM"/>
    <property type="match status" value="1"/>
</dbReference>
<organism evidence="13 14">
    <name type="scientific">Solirubrobacter ginsenosidimutans</name>
    <dbReference type="NCBI Taxonomy" id="490573"/>
    <lineage>
        <taxon>Bacteria</taxon>
        <taxon>Bacillati</taxon>
        <taxon>Actinomycetota</taxon>
        <taxon>Thermoleophilia</taxon>
        <taxon>Solirubrobacterales</taxon>
        <taxon>Solirubrobacteraceae</taxon>
        <taxon>Solirubrobacter</taxon>
    </lineage>
</organism>
<dbReference type="InterPro" id="IPR002550">
    <property type="entry name" value="CNNM"/>
</dbReference>
<dbReference type="InterPro" id="IPR000644">
    <property type="entry name" value="CBS_dom"/>
</dbReference>
<comment type="caution">
    <text evidence="13">The sequence shown here is derived from an EMBL/GenBank/DDBJ whole genome shotgun (WGS) entry which is preliminary data.</text>
</comment>
<feature type="domain" description="CBS" evidence="11">
    <location>
        <begin position="285"/>
        <end position="342"/>
    </location>
</feature>
<dbReference type="EMBL" id="JAPDOD010000028">
    <property type="protein sequence ID" value="MDA0163838.1"/>
    <property type="molecule type" value="Genomic_DNA"/>
</dbReference>
<dbReference type="AlphaFoldDB" id="A0A9X3N2V9"/>
<keyword evidence="14" id="KW-1185">Reference proteome</keyword>
<evidence type="ECO:0000313" key="14">
    <source>
        <dbReference type="Proteomes" id="UP001149140"/>
    </source>
</evidence>
<dbReference type="InterPro" id="IPR051676">
    <property type="entry name" value="UPF0053_domain"/>
</dbReference>
<evidence type="ECO:0000313" key="13">
    <source>
        <dbReference type="EMBL" id="MDA0163838.1"/>
    </source>
</evidence>
<evidence type="ECO:0000256" key="6">
    <source>
        <dbReference type="ARBA" id="ARBA00022989"/>
    </source>
</evidence>
<keyword evidence="6 10" id="KW-1133">Transmembrane helix</keyword>
<comment type="subcellular location">
    <subcellularLocation>
        <location evidence="1">Cell membrane</location>
        <topology evidence="1">Multi-pass membrane protein</topology>
    </subcellularLocation>
</comment>
<dbReference type="SUPFAM" id="SSF56176">
    <property type="entry name" value="FAD-binding/transporter-associated domain-like"/>
    <property type="match status" value="1"/>
</dbReference>
<comment type="similarity">
    <text evidence="2">Belongs to the UPF0053 family.</text>
</comment>
<dbReference type="InterPro" id="IPR036318">
    <property type="entry name" value="FAD-bd_PCMH-like_sf"/>
</dbReference>
<keyword evidence="7 9" id="KW-0129">CBS domain</keyword>
<proteinExistence type="inferred from homology"/>
<dbReference type="InterPro" id="IPR016169">
    <property type="entry name" value="FAD-bd_PCMH_sub2"/>
</dbReference>
<dbReference type="InterPro" id="IPR046342">
    <property type="entry name" value="CBS_dom_sf"/>
</dbReference>